<organism evidence="1 2">
    <name type="scientific">Araneus ventricosus</name>
    <name type="common">Orbweaver spider</name>
    <name type="synonym">Epeira ventricosa</name>
    <dbReference type="NCBI Taxonomy" id="182803"/>
    <lineage>
        <taxon>Eukaryota</taxon>
        <taxon>Metazoa</taxon>
        <taxon>Ecdysozoa</taxon>
        <taxon>Arthropoda</taxon>
        <taxon>Chelicerata</taxon>
        <taxon>Arachnida</taxon>
        <taxon>Araneae</taxon>
        <taxon>Araneomorphae</taxon>
        <taxon>Entelegynae</taxon>
        <taxon>Araneoidea</taxon>
        <taxon>Araneidae</taxon>
        <taxon>Araneus</taxon>
    </lineage>
</organism>
<dbReference type="Proteomes" id="UP000499080">
    <property type="component" value="Unassembled WGS sequence"/>
</dbReference>
<evidence type="ECO:0000313" key="1">
    <source>
        <dbReference type="EMBL" id="GBM72230.1"/>
    </source>
</evidence>
<comment type="caution">
    <text evidence="1">The sequence shown here is derived from an EMBL/GenBank/DDBJ whole genome shotgun (WGS) entry which is preliminary data.</text>
</comment>
<dbReference type="AlphaFoldDB" id="A0A4Y2I3Y8"/>
<evidence type="ECO:0000313" key="2">
    <source>
        <dbReference type="Proteomes" id="UP000499080"/>
    </source>
</evidence>
<keyword evidence="2" id="KW-1185">Reference proteome</keyword>
<dbReference type="EMBL" id="BGPR01002365">
    <property type="protein sequence ID" value="GBM72230.1"/>
    <property type="molecule type" value="Genomic_DNA"/>
</dbReference>
<sequence length="85" mass="9954">MDPQILNSHLQIMYRVTQRHLVLQLIPHMLYRIQVRGEGRPWKSLNMTQEVLSNSSCGRALSCWKIAPGRPFRKGFTWGRRMSST</sequence>
<protein>
    <submittedName>
        <fullName evidence="1">Uncharacterized protein</fullName>
    </submittedName>
</protein>
<gene>
    <name evidence="1" type="ORF">AVEN_83907_1</name>
</gene>
<name>A0A4Y2I3Y8_ARAVE</name>
<reference evidence="1 2" key="1">
    <citation type="journal article" date="2019" name="Sci. Rep.">
        <title>Orb-weaving spider Araneus ventricosus genome elucidates the spidroin gene catalogue.</title>
        <authorList>
            <person name="Kono N."/>
            <person name="Nakamura H."/>
            <person name="Ohtoshi R."/>
            <person name="Moran D.A.P."/>
            <person name="Shinohara A."/>
            <person name="Yoshida Y."/>
            <person name="Fujiwara M."/>
            <person name="Mori M."/>
            <person name="Tomita M."/>
            <person name="Arakawa K."/>
        </authorList>
    </citation>
    <scope>NUCLEOTIDE SEQUENCE [LARGE SCALE GENOMIC DNA]</scope>
</reference>
<proteinExistence type="predicted"/>
<accession>A0A4Y2I3Y8</accession>